<evidence type="ECO:0000256" key="1">
    <source>
        <dbReference type="SAM" id="MobiDB-lite"/>
    </source>
</evidence>
<dbReference type="EMBL" id="CAUYUJ010013714">
    <property type="protein sequence ID" value="CAK0836648.1"/>
    <property type="molecule type" value="Genomic_DNA"/>
</dbReference>
<comment type="caution">
    <text evidence="4">The sequence shown here is derived from an EMBL/GenBank/DDBJ whole genome shotgun (WGS) entry which is preliminary data.</text>
</comment>
<evidence type="ECO:0008006" key="6">
    <source>
        <dbReference type="Google" id="ProtNLM"/>
    </source>
</evidence>
<feature type="signal peptide" evidence="3">
    <location>
        <begin position="1"/>
        <end position="32"/>
    </location>
</feature>
<evidence type="ECO:0000256" key="3">
    <source>
        <dbReference type="SAM" id="SignalP"/>
    </source>
</evidence>
<keyword evidence="2" id="KW-1133">Transmembrane helix</keyword>
<evidence type="ECO:0000313" key="4">
    <source>
        <dbReference type="EMBL" id="CAK0836648.1"/>
    </source>
</evidence>
<feature type="compositionally biased region" description="Low complexity" evidence="1">
    <location>
        <begin position="219"/>
        <end position="246"/>
    </location>
</feature>
<evidence type="ECO:0000313" key="5">
    <source>
        <dbReference type="Proteomes" id="UP001189429"/>
    </source>
</evidence>
<sequence length="947" mass="100117">MRWYKRCPDLQAKARFLLALAAVLRAIGGASAELQALVQAHPPVARLVGQLTDRFFVIPEHGSVLTAWRGGGYNRTLWRAARRASERLKDDLQVRLVSALRKATVPVAAPPGTKARPQLQLELREWPMTGCPLAKELLEFLQQRGSELGDLGQPALDDCPPHALWPSTLRKLLGRLDALELVDATGGKDDAPPGSHRGVVRLRWEAVSYLAFKAVGTTPQAAPEAPGQGAAAAAGSSEASGDASGGPRDDSRRPASRRHGGVFCRSFPVQCPQGTGAGASRQASSCWRARLEVGSEATGAKTSALGMEESERSFGDGADYPGSLCCKRRVACERRGMLAPSRVAVVSRGTWGALRVSARLSLGVDADGGLVPLEAADRQAPPRQGSGGQSTLAVALLCFGESEQRQQQPQRRCVWQQMPCRHGPELRAILRASLARALGVELGALTSRRALLAPLRPPPLRPGVPPLALLAVLALQVARVSGGASNLAGDWPSFARTSDPKAALAKVRGAGQPARPRRGLLRLVAKGRVRSAAAPIAMASASPVCAGALLLPLLGAVASAAEVAPPLPPAEDPMASAAAAGSAALADAVPRTAAQKTRNGLTFQQGRGVKAKEAPRLQEGRGRKLPLGPLADVCKAHGVSERRALPGREGDSSGARKRVKLLEFAREILLQMFGASVEQVPRAPWRDAQCGPSITLAPVSLEEEDEKEANVTIFAIVVGGVGLSLIVCCVLTEVYVLRRRRARQRVLVNGINAQISALMGLEGPPADGTGDAEEGNDNNKPPSPSGEASTPTPPDDSPHGSTEDSGGSGGGDSVNLYIKLAKKTPVEKSGATLRNDGVSLEISELQDDGFLREWNRMHPGREVQVGDRIVSVNGISGSCSRMRREFQLSPKLDMTIHRASSNQVSNVVEEDTSLYSKLRLQMGYDTPRREPTHPSGGIFTARSVASI</sequence>
<accession>A0ABN9SW53</accession>
<reference evidence="4" key="1">
    <citation type="submission" date="2023-10" db="EMBL/GenBank/DDBJ databases">
        <authorList>
            <person name="Chen Y."/>
            <person name="Shah S."/>
            <person name="Dougan E. K."/>
            <person name="Thang M."/>
            <person name="Chan C."/>
        </authorList>
    </citation>
    <scope>NUCLEOTIDE SEQUENCE [LARGE SCALE GENOMIC DNA]</scope>
</reference>
<feature type="transmembrane region" description="Helical" evidence="2">
    <location>
        <begin position="713"/>
        <end position="737"/>
    </location>
</feature>
<dbReference type="Proteomes" id="UP001189429">
    <property type="component" value="Unassembled WGS sequence"/>
</dbReference>
<evidence type="ECO:0000256" key="2">
    <source>
        <dbReference type="SAM" id="Phobius"/>
    </source>
</evidence>
<organism evidence="4 5">
    <name type="scientific">Prorocentrum cordatum</name>
    <dbReference type="NCBI Taxonomy" id="2364126"/>
    <lineage>
        <taxon>Eukaryota</taxon>
        <taxon>Sar</taxon>
        <taxon>Alveolata</taxon>
        <taxon>Dinophyceae</taxon>
        <taxon>Prorocentrales</taxon>
        <taxon>Prorocentraceae</taxon>
        <taxon>Prorocentrum</taxon>
    </lineage>
</organism>
<gene>
    <name evidence="4" type="ORF">PCOR1329_LOCUS33082</name>
</gene>
<proteinExistence type="predicted"/>
<protein>
    <recommendedName>
        <fullName evidence="6">PDZ domain-containing protein</fullName>
    </recommendedName>
</protein>
<feature type="chain" id="PRO_5046924692" description="PDZ domain-containing protein" evidence="3">
    <location>
        <begin position="33"/>
        <end position="947"/>
    </location>
</feature>
<feature type="region of interest" description="Disordered" evidence="1">
    <location>
        <begin position="760"/>
        <end position="813"/>
    </location>
</feature>
<keyword evidence="3" id="KW-0732">Signal</keyword>
<name>A0ABN9SW53_9DINO</name>
<keyword evidence="2" id="KW-0472">Membrane</keyword>
<feature type="region of interest" description="Disordered" evidence="1">
    <location>
        <begin position="219"/>
        <end position="260"/>
    </location>
</feature>
<keyword evidence="2" id="KW-0812">Transmembrane</keyword>
<keyword evidence="5" id="KW-1185">Reference proteome</keyword>